<dbReference type="RefSeq" id="WP_085018384.1">
    <property type="nucleotide sequence ID" value="NZ_BMHD01000001.1"/>
</dbReference>
<reference evidence="2 3" key="1">
    <citation type="submission" date="2017-04" db="EMBL/GenBank/DDBJ databases">
        <authorList>
            <person name="Afonso C.L."/>
            <person name="Miller P.J."/>
            <person name="Scott M.A."/>
            <person name="Spackman E."/>
            <person name="Goraichik I."/>
            <person name="Dimitrov K.M."/>
            <person name="Suarez D.L."/>
            <person name="Swayne D.E."/>
        </authorList>
    </citation>
    <scope>NUCLEOTIDE SEQUENCE [LARGE SCALE GENOMIC DNA]</scope>
    <source>
        <strain evidence="3">XA(T)</strain>
    </source>
</reference>
<keyword evidence="3" id="KW-1185">Reference proteome</keyword>
<dbReference type="KEGG" id="cphy:B5808_03265"/>
<organism evidence="2 3">
    <name type="scientific">Cnuibacter physcomitrellae</name>
    <dbReference type="NCBI Taxonomy" id="1619308"/>
    <lineage>
        <taxon>Bacteria</taxon>
        <taxon>Bacillati</taxon>
        <taxon>Actinomycetota</taxon>
        <taxon>Actinomycetes</taxon>
        <taxon>Micrococcales</taxon>
        <taxon>Microbacteriaceae</taxon>
        <taxon>Cnuibacter</taxon>
    </lineage>
</organism>
<name>A0A1X9LGP3_9MICO</name>
<dbReference type="SMART" id="SM00530">
    <property type="entry name" value="HTH_XRE"/>
    <property type="match status" value="1"/>
</dbReference>
<dbReference type="InterPro" id="IPR001387">
    <property type="entry name" value="Cro/C1-type_HTH"/>
</dbReference>
<feature type="region of interest" description="Disordered" evidence="1">
    <location>
        <begin position="85"/>
        <end position="104"/>
    </location>
</feature>
<evidence type="ECO:0000313" key="2">
    <source>
        <dbReference type="EMBL" id="ARJ04354.1"/>
    </source>
</evidence>
<accession>A0A1X9LGP3</accession>
<evidence type="ECO:0000256" key="1">
    <source>
        <dbReference type="SAM" id="MobiDB-lite"/>
    </source>
</evidence>
<dbReference type="InterPro" id="IPR010982">
    <property type="entry name" value="Lambda_DNA-bd_dom_sf"/>
</dbReference>
<dbReference type="Proteomes" id="UP000192775">
    <property type="component" value="Chromosome"/>
</dbReference>
<dbReference type="SUPFAM" id="SSF47413">
    <property type="entry name" value="lambda repressor-like DNA-binding domains"/>
    <property type="match status" value="1"/>
</dbReference>
<dbReference type="Gene3D" id="1.10.260.40">
    <property type="entry name" value="lambda repressor-like DNA-binding domains"/>
    <property type="match status" value="1"/>
</dbReference>
<sequence>MVRLPLTPEEVERGRRLGALLRRARGERSMLRVALDAGVSPETLRKIESGRVATPAFSTIAALADVLGLSLDAVWSEVGPRVESADADSALDEDRRAQRLTRTA</sequence>
<gene>
    <name evidence="2" type="ORF">B5808_03265</name>
</gene>
<dbReference type="STRING" id="1619308.B5808_03265"/>
<dbReference type="Pfam" id="PF13560">
    <property type="entry name" value="HTH_31"/>
    <property type="match status" value="1"/>
</dbReference>
<dbReference type="GO" id="GO:0003677">
    <property type="term" value="F:DNA binding"/>
    <property type="evidence" value="ECO:0007669"/>
    <property type="project" value="InterPro"/>
</dbReference>
<proteinExistence type="predicted"/>
<protein>
    <submittedName>
        <fullName evidence="2">Transcriptional regulator</fullName>
    </submittedName>
</protein>
<dbReference type="EMBL" id="CP020715">
    <property type="protein sequence ID" value="ARJ04354.1"/>
    <property type="molecule type" value="Genomic_DNA"/>
</dbReference>
<dbReference type="PROSITE" id="PS50943">
    <property type="entry name" value="HTH_CROC1"/>
    <property type="match status" value="1"/>
</dbReference>
<evidence type="ECO:0000313" key="3">
    <source>
        <dbReference type="Proteomes" id="UP000192775"/>
    </source>
</evidence>
<dbReference type="AlphaFoldDB" id="A0A1X9LGP3"/>
<dbReference type="CDD" id="cd00093">
    <property type="entry name" value="HTH_XRE"/>
    <property type="match status" value="1"/>
</dbReference>